<dbReference type="GO" id="GO:0008033">
    <property type="term" value="P:tRNA processing"/>
    <property type="evidence" value="ECO:0007669"/>
    <property type="project" value="UniProtKB-KW"/>
</dbReference>
<dbReference type="FunCoup" id="A0A4S2N073">
    <property type="interactions" value="1037"/>
</dbReference>
<organism evidence="15 16">
    <name type="scientific">Ascodesmis nigricans</name>
    <dbReference type="NCBI Taxonomy" id="341454"/>
    <lineage>
        <taxon>Eukaryota</taxon>
        <taxon>Fungi</taxon>
        <taxon>Dikarya</taxon>
        <taxon>Ascomycota</taxon>
        <taxon>Pezizomycotina</taxon>
        <taxon>Pezizomycetes</taxon>
        <taxon>Pezizales</taxon>
        <taxon>Ascodesmidaceae</taxon>
        <taxon>Ascodesmis</taxon>
    </lineage>
</organism>
<comment type="function">
    <text evidence="10">tRNA nucleus export receptor which facilitates tRNA translocation across the nuclear pore complex. Involved in pre-tRNA splicing, probably by affecting the interaction of pre-tRNA with splicing endonuclease.</text>
</comment>
<protein>
    <recommendedName>
        <fullName evidence="3 11">Exportin-T</fullName>
    </recommendedName>
    <alternativeName>
        <fullName evidence="11">Exportin(tRNA)</fullName>
    </alternativeName>
    <alternativeName>
        <fullName evidence="11">tRNA exportin</fullName>
    </alternativeName>
</protein>
<evidence type="ECO:0000259" key="13">
    <source>
        <dbReference type="Pfam" id="PF08389"/>
    </source>
</evidence>
<accession>A0A4S2N073</accession>
<dbReference type="PANTHER" id="PTHR15952:SF11">
    <property type="entry name" value="EXPORTIN-T"/>
    <property type="match status" value="1"/>
</dbReference>
<dbReference type="Pfam" id="PF19282">
    <property type="entry name" value="Exportin-T"/>
    <property type="match status" value="1"/>
</dbReference>
<dbReference type="OrthoDB" id="26399at2759"/>
<evidence type="ECO:0000256" key="8">
    <source>
        <dbReference type="ARBA" id="ARBA00022884"/>
    </source>
</evidence>
<dbReference type="STRING" id="341454.A0A4S2N073"/>
<evidence type="ECO:0000313" key="16">
    <source>
        <dbReference type="Proteomes" id="UP000298138"/>
    </source>
</evidence>
<evidence type="ECO:0000256" key="6">
    <source>
        <dbReference type="ARBA" id="ARBA00022555"/>
    </source>
</evidence>
<dbReference type="InterPro" id="IPR013598">
    <property type="entry name" value="Exportin-1/Importin-b-like"/>
</dbReference>
<keyword evidence="4 11" id="KW-0813">Transport</keyword>
<dbReference type="GO" id="GO:0031267">
    <property type="term" value="F:small GTPase binding"/>
    <property type="evidence" value="ECO:0007669"/>
    <property type="project" value="InterPro"/>
</dbReference>
<keyword evidence="7" id="KW-0819">tRNA processing</keyword>
<keyword evidence="16" id="KW-1185">Reference proteome</keyword>
<dbReference type="InterPro" id="IPR040017">
    <property type="entry name" value="XPOT"/>
</dbReference>
<dbReference type="GO" id="GO:0005737">
    <property type="term" value="C:cytoplasm"/>
    <property type="evidence" value="ECO:0007669"/>
    <property type="project" value="UniProtKB-SubCell"/>
</dbReference>
<dbReference type="Gene3D" id="1.25.10.10">
    <property type="entry name" value="Leucine-rich Repeat Variant"/>
    <property type="match status" value="1"/>
</dbReference>
<evidence type="ECO:0000313" key="15">
    <source>
        <dbReference type="EMBL" id="TGZ82397.1"/>
    </source>
</evidence>
<evidence type="ECO:0000256" key="9">
    <source>
        <dbReference type="ARBA" id="ARBA00023242"/>
    </source>
</evidence>
<reference evidence="15 16" key="1">
    <citation type="submission" date="2019-04" db="EMBL/GenBank/DDBJ databases">
        <title>Comparative genomics and transcriptomics to analyze fruiting body development in filamentous ascomycetes.</title>
        <authorList>
            <consortium name="DOE Joint Genome Institute"/>
            <person name="Lutkenhaus R."/>
            <person name="Traeger S."/>
            <person name="Breuer J."/>
            <person name="Kuo A."/>
            <person name="Lipzen A."/>
            <person name="Pangilinan J."/>
            <person name="Dilworth D."/>
            <person name="Sandor L."/>
            <person name="Poggeler S."/>
            <person name="Barry K."/>
            <person name="Grigoriev I.V."/>
            <person name="Nowrousian M."/>
        </authorList>
    </citation>
    <scope>NUCLEOTIDE SEQUENCE [LARGE SCALE GENOMIC DNA]</scope>
    <source>
        <strain evidence="15 16">CBS 389.68</strain>
    </source>
</reference>
<keyword evidence="8 11" id="KW-0694">RNA-binding</keyword>
<comment type="similarity">
    <text evidence="2 11">Belongs to the exportin family.</text>
</comment>
<evidence type="ECO:0000256" key="12">
    <source>
        <dbReference type="SAM" id="Coils"/>
    </source>
</evidence>
<feature type="domain" description="Exportin-1/Importin-beta-like" evidence="13">
    <location>
        <begin position="107"/>
        <end position="251"/>
    </location>
</feature>
<keyword evidence="9 11" id="KW-0539">Nucleus</keyword>
<dbReference type="InParanoid" id="A0A4S2N073"/>
<dbReference type="AlphaFoldDB" id="A0A4S2N073"/>
<keyword evidence="12" id="KW-0175">Coiled coil</keyword>
<gene>
    <name evidence="15" type="ORF">EX30DRAFT_329780</name>
</gene>
<evidence type="ECO:0000256" key="7">
    <source>
        <dbReference type="ARBA" id="ARBA00022694"/>
    </source>
</evidence>
<dbReference type="InterPro" id="IPR011989">
    <property type="entry name" value="ARM-like"/>
</dbReference>
<dbReference type="GO" id="GO:0016363">
    <property type="term" value="C:nuclear matrix"/>
    <property type="evidence" value="ECO:0007669"/>
    <property type="project" value="TreeGrafter"/>
</dbReference>
<dbReference type="EMBL" id="ML220115">
    <property type="protein sequence ID" value="TGZ82397.1"/>
    <property type="molecule type" value="Genomic_DNA"/>
</dbReference>
<keyword evidence="5 11" id="KW-0963">Cytoplasm</keyword>
<dbReference type="GO" id="GO:0000049">
    <property type="term" value="F:tRNA binding"/>
    <property type="evidence" value="ECO:0007669"/>
    <property type="project" value="UniProtKB-UniRule"/>
</dbReference>
<name>A0A4S2N073_9PEZI</name>
<comment type="subcellular location">
    <subcellularLocation>
        <location evidence="1 11">Cytoplasm</location>
    </subcellularLocation>
    <subcellularLocation>
        <location evidence="11">Nucleus</location>
    </subcellularLocation>
    <text evidence="11">Shuttles between the nucleus and the cytoplasm.</text>
</comment>
<dbReference type="GO" id="GO:0005643">
    <property type="term" value="C:nuclear pore"/>
    <property type="evidence" value="ECO:0007669"/>
    <property type="project" value="TreeGrafter"/>
</dbReference>
<evidence type="ECO:0000256" key="2">
    <source>
        <dbReference type="ARBA" id="ARBA00009466"/>
    </source>
</evidence>
<dbReference type="Pfam" id="PF08389">
    <property type="entry name" value="Xpo1"/>
    <property type="match status" value="1"/>
</dbReference>
<evidence type="ECO:0000256" key="3">
    <source>
        <dbReference type="ARBA" id="ARBA00018928"/>
    </source>
</evidence>
<feature type="domain" description="Exportin-T C-terminal" evidence="14">
    <location>
        <begin position="338"/>
        <end position="1021"/>
    </location>
</feature>
<dbReference type="PANTHER" id="PTHR15952">
    <property type="entry name" value="EXPORTIN-T/LOS1"/>
    <property type="match status" value="1"/>
</dbReference>
<evidence type="ECO:0000256" key="1">
    <source>
        <dbReference type="ARBA" id="ARBA00004496"/>
    </source>
</evidence>
<dbReference type="SUPFAM" id="SSF48371">
    <property type="entry name" value="ARM repeat"/>
    <property type="match status" value="1"/>
</dbReference>
<evidence type="ECO:0000256" key="10">
    <source>
        <dbReference type="ARBA" id="ARBA00025147"/>
    </source>
</evidence>
<feature type="coiled-coil region" evidence="12">
    <location>
        <begin position="420"/>
        <end position="447"/>
    </location>
</feature>
<keyword evidence="6 11" id="KW-0820">tRNA-binding</keyword>
<sequence>MDTQLEQAITIASTPGAASPDISQQALNYVQSVRESDDGWQAALQLFSRSPRASETVRLVSLDILNTAVERRKATQPDDAIQYIKQALVEYIQSSYSPGATTDEGGFMQNKVSQIVTNVFTITYMDSWGSFFDEVMALGKSVPNGPWDNLIGVAFFLKISGSVHDEIADTLLPRMPSEGQHNIRLKDSIRGRDVTKLVAAWQEIMEQWKGKNDQVVQLCLQVVAKWVSWIDISVVVNETMMRLLFESMSIGGNVRSAALTALTEIVGKKMKGPEKLQLISFLNVPDIISQIAQTPSLQDQNLMEYDNDLAELVSKLVNTVLTDVVTILVKNEVDQSGHEQAESLLRTLLPMLLRFLSDQYDDVSAAVFPATSDLLAYFRKEKKAMGSLGHQHSTMLLPILNAIVKKMRYDSEATWGDEDEQTDEAEFEELRKKLKVLQDSIAAIDESLYRQCISDIVERTFQCVADGNGGVDWREIDLALYELLTFGELIGKAGNMFAKGKASGPNAETLINMLGKLMACNVANYSHPAIRLKSMEIFVRYPSFFEVHTSLIPQALDSFNKCIHDDHPRVRTRSWYLFYRFVKHLRPHMGQVSEMVIRATDDLRVIRAELPPDDNNDDMSSDAGKSEDATFESQLYLFEVAGCLASTPPLASEVQTSLVKSILEPVFSDIEAHLGLAESGDQRAILQIRYDIMALGTIAKGFSDTGAATKPTPTTFPGLIDEFMKATEAVLVGLERLNKNAGLREASRFAFTRLVGTLADKILPFVPRWIAGLMAKSSSKAEIAMFLKALEQIVHSFKNVVYDILNGLLTPLLQGVFASLGEPTTGTDDEVELADLRKEFLSFILVIINNDLGQVLVSEENRDNFDTVIKGIEHYVREERDPATQKIAVNVLTKLSFVFGPSTPQGNKKAAQGLCGVNWPQERPVPGFESLMTERFAMLCWEVPYMKGFNPKDAQGRGVLGEIGALQKMLYLKLGENYLSILKGQILPAIGLQAGADDFCRALQGMEAKDFKAYLQNFVSNVLGR</sequence>
<dbReference type="InterPro" id="IPR045546">
    <property type="entry name" value="Exportin-T_C"/>
</dbReference>
<dbReference type="GO" id="GO:0071528">
    <property type="term" value="P:tRNA re-export from nucleus"/>
    <property type="evidence" value="ECO:0007669"/>
    <property type="project" value="UniProtKB-UniRule"/>
</dbReference>
<evidence type="ECO:0000259" key="14">
    <source>
        <dbReference type="Pfam" id="PF19282"/>
    </source>
</evidence>
<evidence type="ECO:0000256" key="4">
    <source>
        <dbReference type="ARBA" id="ARBA00022448"/>
    </source>
</evidence>
<dbReference type="InterPro" id="IPR016024">
    <property type="entry name" value="ARM-type_fold"/>
</dbReference>
<dbReference type="Proteomes" id="UP000298138">
    <property type="component" value="Unassembled WGS sequence"/>
</dbReference>
<evidence type="ECO:0000256" key="5">
    <source>
        <dbReference type="ARBA" id="ARBA00022490"/>
    </source>
</evidence>
<proteinExistence type="inferred from homology"/>
<evidence type="ECO:0000256" key="11">
    <source>
        <dbReference type="RuleBase" id="RU366037"/>
    </source>
</evidence>